<sequence length="167" mass="18374">MHEMDNEAINAGTQAVDGYEKRDIEIVPLIKWTAGFFLGTTLTILAVVYIFKGVEVFSGSVAESRSVEVERPPYPNPILQSNITAKKDIMQMLREQDHALNSYGWVDPERGVAHIPIQRAMQILATQGMPEIGRPMTREEARSEEQPAGDQPRPARPAAGASSGTTL</sequence>
<protein>
    <submittedName>
        <fullName evidence="3">Hypothetical conserved protein</fullName>
    </submittedName>
</protein>
<accession>A0A809R6V8</accession>
<keyword evidence="2" id="KW-0472">Membrane</keyword>
<evidence type="ECO:0000313" key="4">
    <source>
        <dbReference type="Proteomes" id="UP000662873"/>
    </source>
</evidence>
<name>A0A809R6V8_9BACT</name>
<evidence type="ECO:0000313" key="3">
    <source>
        <dbReference type="EMBL" id="BBO23219.1"/>
    </source>
</evidence>
<evidence type="ECO:0000256" key="1">
    <source>
        <dbReference type="SAM" id="MobiDB-lite"/>
    </source>
</evidence>
<feature type="compositionally biased region" description="Basic and acidic residues" evidence="1">
    <location>
        <begin position="136"/>
        <end position="145"/>
    </location>
</feature>
<proteinExistence type="predicted"/>
<feature type="region of interest" description="Disordered" evidence="1">
    <location>
        <begin position="133"/>
        <end position="167"/>
    </location>
</feature>
<gene>
    <name evidence="3" type="ORF">NPRO_08140</name>
</gene>
<dbReference type="AlphaFoldDB" id="A0A809R6V8"/>
<keyword evidence="2" id="KW-1133">Transmembrane helix</keyword>
<feature type="transmembrane region" description="Helical" evidence="2">
    <location>
        <begin position="29"/>
        <end position="51"/>
    </location>
</feature>
<organism evidence="3 4">
    <name type="scientific">Candidatus Nitrosymbiomonas proteolyticus</name>
    <dbReference type="NCBI Taxonomy" id="2608984"/>
    <lineage>
        <taxon>Bacteria</taxon>
        <taxon>Bacillati</taxon>
        <taxon>Armatimonadota</taxon>
        <taxon>Armatimonadota incertae sedis</taxon>
        <taxon>Candidatus Nitrosymbiomonas</taxon>
    </lineage>
</organism>
<dbReference type="KEGG" id="npy:NPRO_08140"/>
<keyword evidence="2" id="KW-0812">Transmembrane</keyword>
<evidence type="ECO:0000256" key="2">
    <source>
        <dbReference type="SAM" id="Phobius"/>
    </source>
</evidence>
<dbReference type="EMBL" id="AP021858">
    <property type="protein sequence ID" value="BBO23219.1"/>
    <property type="molecule type" value="Genomic_DNA"/>
</dbReference>
<dbReference type="Proteomes" id="UP000662873">
    <property type="component" value="Chromosome"/>
</dbReference>
<feature type="compositionally biased region" description="Low complexity" evidence="1">
    <location>
        <begin position="146"/>
        <end position="161"/>
    </location>
</feature>
<reference evidence="3" key="1">
    <citation type="journal article" name="DNA Res.">
        <title>The physiological potential of anammox bacteria as revealed by their core genome structure.</title>
        <authorList>
            <person name="Okubo T."/>
            <person name="Toyoda A."/>
            <person name="Fukuhara K."/>
            <person name="Uchiyama I."/>
            <person name="Harigaya Y."/>
            <person name="Kuroiwa M."/>
            <person name="Suzuki T."/>
            <person name="Murakami Y."/>
            <person name="Suwa Y."/>
            <person name="Takami H."/>
        </authorList>
    </citation>
    <scope>NUCLEOTIDE SEQUENCE</scope>
    <source>
        <strain evidence="3">317325-2</strain>
    </source>
</reference>